<evidence type="ECO:0000313" key="5">
    <source>
        <dbReference type="EMBL" id="RGE56717.1"/>
    </source>
</evidence>
<evidence type="ECO:0000313" key="6">
    <source>
        <dbReference type="EMBL" id="RGE73599.1"/>
    </source>
</evidence>
<proteinExistence type="inferred from homology"/>
<dbReference type="Gene3D" id="3.20.20.70">
    <property type="entry name" value="Aldolase class I"/>
    <property type="match status" value="1"/>
</dbReference>
<keyword evidence="7" id="KW-1185">Reference proteome</keyword>
<keyword evidence="1 2" id="KW-0456">Lyase</keyword>
<dbReference type="SUPFAM" id="SSF51569">
    <property type="entry name" value="Aldolase"/>
    <property type="match status" value="1"/>
</dbReference>
<feature type="active site" description="Schiff-base intermediate with substrate" evidence="3">
    <location>
        <position position="163"/>
    </location>
</feature>
<dbReference type="Pfam" id="PF00701">
    <property type="entry name" value="DHDPS"/>
    <property type="match status" value="1"/>
</dbReference>
<accession>A0A3E3HY25</accession>
<comment type="caution">
    <text evidence="5">The sequence shown here is derived from an EMBL/GenBank/DDBJ whole genome shotgun (WGS) entry which is preliminary data.</text>
</comment>
<reference evidence="5 8" key="1">
    <citation type="submission" date="2018-08" db="EMBL/GenBank/DDBJ databases">
        <title>A genome reference for cultivated species of the human gut microbiota.</title>
        <authorList>
            <person name="Zou Y."/>
            <person name="Xue W."/>
            <person name="Luo G."/>
        </authorList>
    </citation>
    <scope>NUCLEOTIDE SEQUENCE [LARGE SCALE GENOMIC DNA]</scope>
    <source>
        <strain evidence="6 8">AF26-4BH</strain>
        <strain evidence="5">TF05-5AC</strain>
    </source>
</reference>
<evidence type="ECO:0000256" key="2">
    <source>
        <dbReference type="PIRNR" id="PIRNR001365"/>
    </source>
</evidence>
<dbReference type="RefSeq" id="WP_025490780.1">
    <property type="nucleotide sequence ID" value="NZ_CALBAU010000322.1"/>
</dbReference>
<feature type="binding site" evidence="4">
    <location>
        <position position="208"/>
    </location>
    <ligand>
        <name>pyruvate</name>
        <dbReference type="ChEBI" id="CHEBI:15361"/>
    </ligand>
</feature>
<evidence type="ECO:0000256" key="4">
    <source>
        <dbReference type="PIRSR" id="PIRSR001365-2"/>
    </source>
</evidence>
<dbReference type="PIRSF" id="PIRSF001365">
    <property type="entry name" value="DHDPS"/>
    <property type="match status" value="1"/>
</dbReference>
<dbReference type="CDD" id="cd00408">
    <property type="entry name" value="DHDPS-like"/>
    <property type="match status" value="1"/>
</dbReference>
<evidence type="ECO:0000313" key="7">
    <source>
        <dbReference type="Proteomes" id="UP000260812"/>
    </source>
</evidence>
<dbReference type="PANTHER" id="PTHR12128:SF28">
    <property type="entry name" value="2-DEHYDRO-3-DEOXY-D-GLUCONATE ALDOLASE YAGE-RELATED"/>
    <property type="match status" value="1"/>
</dbReference>
<name>A0A3E3HY25_9FIRM</name>
<dbReference type="GeneID" id="97989528"/>
<dbReference type="EMBL" id="QVLU01000003">
    <property type="protein sequence ID" value="RGE73599.1"/>
    <property type="molecule type" value="Genomic_DNA"/>
</dbReference>
<sequence>MKARYITPAVTVMGKDGTIDFEGCGKVYEHLIEGGVDGILLLGSIGEFFALTMEQKKDLIRFAVDKIAHRTQLIVGTTSMVFEELLALSRFAGEEGADAIILLPPYYFPLSPEGLETYYARIAEALPEQSIYLYNFPDRTGYDLTPEITLRLVRKYRNIVGYKDTQAGMDHTRELIKLVKGEFPAFEVYSGFDDNFAHNVLAGGDGCIAGLSNLVPGLCHAWTEAFAREDLVEAAAIQQKIDLLMEIYQVGTPFIPYIKEAMAIKGIIGSAASSLPFPEADPGDSEKIRGILKKAGLL</sequence>
<dbReference type="AlphaFoldDB" id="A0A3E3HY25"/>
<dbReference type="GO" id="GO:0005829">
    <property type="term" value="C:cytosol"/>
    <property type="evidence" value="ECO:0007669"/>
    <property type="project" value="TreeGrafter"/>
</dbReference>
<dbReference type="OrthoDB" id="9782828at2"/>
<evidence type="ECO:0000256" key="1">
    <source>
        <dbReference type="ARBA" id="ARBA00023239"/>
    </source>
</evidence>
<dbReference type="Proteomes" id="UP000260812">
    <property type="component" value="Unassembled WGS sequence"/>
</dbReference>
<dbReference type="InterPro" id="IPR002220">
    <property type="entry name" value="DapA-like"/>
</dbReference>
<dbReference type="Proteomes" id="UP000261166">
    <property type="component" value="Unassembled WGS sequence"/>
</dbReference>
<organism evidence="5 7">
    <name type="scientific">Eisenbergiella massiliensis</name>
    <dbReference type="NCBI Taxonomy" id="1720294"/>
    <lineage>
        <taxon>Bacteria</taxon>
        <taxon>Bacillati</taxon>
        <taxon>Bacillota</taxon>
        <taxon>Clostridia</taxon>
        <taxon>Lachnospirales</taxon>
        <taxon>Lachnospiraceae</taxon>
        <taxon>Eisenbergiella</taxon>
    </lineage>
</organism>
<dbReference type="SMART" id="SM01130">
    <property type="entry name" value="DHDPS"/>
    <property type="match status" value="1"/>
</dbReference>
<evidence type="ECO:0000256" key="3">
    <source>
        <dbReference type="PIRSR" id="PIRSR001365-1"/>
    </source>
</evidence>
<feature type="active site" description="Proton donor/acceptor" evidence="3">
    <location>
        <position position="134"/>
    </location>
</feature>
<protein>
    <submittedName>
        <fullName evidence="5">Dihydrodipicolinate synthase family protein</fullName>
    </submittedName>
</protein>
<dbReference type="PANTHER" id="PTHR12128">
    <property type="entry name" value="DIHYDRODIPICOLINATE SYNTHASE"/>
    <property type="match status" value="1"/>
</dbReference>
<evidence type="ECO:0000313" key="8">
    <source>
        <dbReference type="Proteomes" id="UP000261166"/>
    </source>
</evidence>
<comment type="similarity">
    <text evidence="2">Belongs to the DapA family.</text>
</comment>
<dbReference type="EMBL" id="QVLV01000021">
    <property type="protein sequence ID" value="RGE56717.1"/>
    <property type="molecule type" value="Genomic_DNA"/>
</dbReference>
<dbReference type="GO" id="GO:0016829">
    <property type="term" value="F:lyase activity"/>
    <property type="evidence" value="ECO:0007669"/>
    <property type="project" value="UniProtKB-KW"/>
</dbReference>
<dbReference type="PRINTS" id="PR00146">
    <property type="entry name" value="DHPICSNTHASE"/>
</dbReference>
<dbReference type="InterPro" id="IPR013785">
    <property type="entry name" value="Aldolase_TIM"/>
</dbReference>
<gene>
    <name evidence="6" type="ORF">DWY69_05345</name>
    <name evidence="5" type="ORF">DXC51_22390</name>
</gene>